<dbReference type="AlphaFoldDB" id="A0A0A9FFQ7"/>
<evidence type="ECO:0000313" key="1">
    <source>
        <dbReference type="EMBL" id="JAE11142.1"/>
    </source>
</evidence>
<dbReference type="EMBL" id="GBRH01186754">
    <property type="protein sequence ID" value="JAE11142.1"/>
    <property type="molecule type" value="Transcribed_RNA"/>
</dbReference>
<sequence length="32" mass="3619">MSWRSSFIALDYLAQTETTKSKLVVGKMLNIS</sequence>
<name>A0A0A9FFQ7_ARUDO</name>
<reference evidence="1" key="2">
    <citation type="journal article" date="2015" name="Data Brief">
        <title>Shoot transcriptome of the giant reed, Arundo donax.</title>
        <authorList>
            <person name="Barrero R.A."/>
            <person name="Guerrero F.D."/>
            <person name="Moolhuijzen P."/>
            <person name="Goolsby J.A."/>
            <person name="Tidwell J."/>
            <person name="Bellgard S.E."/>
            <person name="Bellgard M.I."/>
        </authorList>
    </citation>
    <scope>NUCLEOTIDE SEQUENCE</scope>
    <source>
        <tissue evidence="1">Shoot tissue taken approximately 20 cm above the soil surface</tissue>
    </source>
</reference>
<protein>
    <submittedName>
        <fullName evidence="1">Uncharacterized protein</fullName>
    </submittedName>
</protein>
<organism evidence="1">
    <name type="scientific">Arundo donax</name>
    <name type="common">Giant reed</name>
    <name type="synonym">Donax arundinaceus</name>
    <dbReference type="NCBI Taxonomy" id="35708"/>
    <lineage>
        <taxon>Eukaryota</taxon>
        <taxon>Viridiplantae</taxon>
        <taxon>Streptophyta</taxon>
        <taxon>Embryophyta</taxon>
        <taxon>Tracheophyta</taxon>
        <taxon>Spermatophyta</taxon>
        <taxon>Magnoliopsida</taxon>
        <taxon>Liliopsida</taxon>
        <taxon>Poales</taxon>
        <taxon>Poaceae</taxon>
        <taxon>PACMAD clade</taxon>
        <taxon>Arundinoideae</taxon>
        <taxon>Arundineae</taxon>
        <taxon>Arundo</taxon>
    </lineage>
</organism>
<reference evidence="1" key="1">
    <citation type="submission" date="2014-09" db="EMBL/GenBank/DDBJ databases">
        <authorList>
            <person name="Magalhaes I.L.F."/>
            <person name="Oliveira U."/>
            <person name="Santos F.R."/>
            <person name="Vidigal T.H.D.A."/>
            <person name="Brescovit A.D."/>
            <person name="Santos A.J."/>
        </authorList>
    </citation>
    <scope>NUCLEOTIDE SEQUENCE</scope>
    <source>
        <tissue evidence="1">Shoot tissue taken approximately 20 cm above the soil surface</tissue>
    </source>
</reference>
<proteinExistence type="predicted"/>
<accession>A0A0A9FFQ7</accession>